<evidence type="ECO:0008006" key="3">
    <source>
        <dbReference type="Google" id="ProtNLM"/>
    </source>
</evidence>
<dbReference type="Proteomes" id="UP000195402">
    <property type="component" value="Unassembled WGS sequence"/>
</dbReference>
<accession>A0A200Q8K3</accession>
<evidence type="ECO:0000313" key="1">
    <source>
        <dbReference type="EMBL" id="OVA06826.1"/>
    </source>
</evidence>
<comment type="caution">
    <text evidence="1">The sequence shown here is derived from an EMBL/GenBank/DDBJ whole genome shotgun (WGS) entry which is preliminary data.</text>
</comment>
<keyword evidence="2" id="KW-1185">Reference proteome</keyword>
<dbReference type="AlphaFoldDB" id="A0A200Q8K3"/>
<dbReference type="InterPro" id="IPR044810">
    <property type="entry name" value="WRKY_plant"/>
</dbReference>
<name>A0A200Q8K3_MACCD</name>
<sequence>MEKTMSTWDPKLLINELTQGRNLVNQLKIHLDDAGYSSSTAELLITKILSSFDEAILILNWEKSEEGVQPQLITRSTDVMMGTMAPYSVISGTPKSHYINSHIITENSKRRKRVLPRWTDKVPVCSETGYEGPPDDGYYWRKYG</sequence>
<dbReference type="GO" id="GO:0003700">
    <property type="term" value="F:DNA-binding transcription factor activity"/>
    <property type="evidence" value="ECO:0007669"/>
    <property type="project" value="InterPro"/>
</dbReference>
<dbReference type="PANTHER" id="PTHR32096:SF146">
    <property type="entry name" value="WRKY TRANSCRIPTION FACTOR 19-RELATED"/>
    <property type="match status" value="1"/>
</dbReference>
<dbReference type="EMBL" id="MVGT01002712">
    <property type="protein sequence ID" value="OVA06826.1"/>
    <property type="molecule type" value="Genomic_DNA"/>
</dbReference>
<proteinExistence type="predicted"/>
<dbReference type="GO" id="GO:0000976">
    <property type="term" value="F:transcription cis-regulatory region binding"/>
    <property type="evidence" value="ECO:0007669"/>
    <property type="project" value="TreeGrafter"/>
</dbReference>
<dbReference type="OrthoDB" id="1888929at2759"/>
<reference evidence="1 2" key="1">
    <citation type="journal article" date="2017" name="Mol. Plant">
        <title>The Genome of Medicinal Plant Macleaya cordata Provides New Insights into Benzylisoquinoline Alkaloids Metabolism.</title>
        <authorList>
            <person name="Liu X."/>
            <person name="Liu Y."/>
            <person name="Huang P."/>
            <person name="Ma Y."/>
            <person name="Qing Z."/>
            <person name="Tang Q."/>
            <person name="Cao H."/>
            <person name="Cheng P."/>
            <person name="Zheng Y."/>
            <person name="Yuan Z."/>
            <person name="Zhou Y."/>
            <person name="Liu J."/>
            <person name="Tang Z."/>
            <person name="Zhuo Y."/>
            <person name="Zhang Y."/>
            <person name="Yu L."/>
            <person name="Huang J."/>
            <person name="Yang P."/>
            <person name="Peng Q."/>
            <person name="Zhang J."/>
            <person name="Jiang W."/>
            <person name="Zhang Z."/>
            <person name="Lin K."/>
            <person name="Ro D.K."/>
            <person name="Chen X."/>
            <person name="Xiong X."/>
            <person name="Shang Y."/>
            <person name="Huang S."/>
            <person name="Zeng J."/>
        </authorList>
    </citation>
    <scope>NUCLEOTIDE SEQUENCE [LARGE SCALE GENOMIC DNA]</scope>
    <source>
        <strain evidence="2">cv. BLH2017</strain>
        <tissue evidence="1">Root</tissue>
    </source>
</reference>
<evidence type="ECO:0000313" key="2">
    <source>
        <dbReference type="Proteomes" id="UP000195402"/>
    </source>
</evidence>
<dbReference type="PANTHER" id="PTHR32096">
    <property type="entry name" value="WRKY TRANSCRIPTION FACTOR 30-RELATED-RELATED"/>
    <property type="match status" value="1"/>
</dbReference>
<dbReference type="GO" id="GO:0005634">
    <property type="term" value="C:nucleus"/>
    <property type="evidence" value="ECO:0007669"/>
    <property type="project" value="TreeGrafter"/>
</dbReference>
<protein>
    <recommendedName>
        <fullName evidence="3">WRKY domain-containing protein</fullName>
    </recommendedName>
</protein>
<organism evidence="1 2">
    <name type="scientific">Macleaya cordata</name>
    <name type="common">Five-seeded plume-poppy</name>
    <name type="synonym">Bocconia cordata</name>
    <dbReference type="NCBI Taxonomy" id="56857"/>
    <lineage>
        <taxon>Eukaryota</taxon>
        <taxon>Viridiplantae</taxon>
        <taxon>Streptophyta</taxon>
        <taxon>Embryophyta</taxon>
        <taxon>Tracheophyta</taxon>
        <taxon>Spermatophyta</taxon>
        <taxon>Magnoliopsida</taxon>
        <taxon>Ranunculales</taxon>
        <taxon>Papaveraceae</taxon>
        <taxon>Papaveroideae</taxon>
        <taxon>Macleaya</taxon>
    </lineage>
</organism>
<dbReference type="OMA" id="DEMICEI"/>
<dbReference type="STRING" id="56857.A0A200Q8K3"/>
<gene>
    <name evidence="1" type="ORF">BVC80_1421g9</name>
</gene>
<dbReference type="InParanoid" id="A0A200Q8K3"/>